<dbReference type="PANTHER" id="PTHR33495">
    <property type="entry name" value="ANTI-SIGMA FACTOR ANTAGONIST TM_1081-RELATED-RELATED"/>
    <property type="match status" value="1"/>
</dbReference>
<dbReference type="Pfam" id="PF01740">
    <property type="entry name" value="STAS"/>
    <property type="match status" value="1"/>
</dbReference>
<protein>
    <recommendedName>
        <fullName evidence="2">STAS domain-containing protein</fullName>
    </recommendedName>
</protein>
<dbReference type="Gene3D" id="3.30.750.24">
    <property type="entry name" value="STAS domain"/>
    <property type="match status" value="1"/>
</dbReference>
<dbReference type="InterPro" id="IPR036513">
    <property type="entry name" value="STAS_dom_sf"/>
</dbReference>
<dbReference type="CDD" id="cd07043">
    <property type="entry name" value="STAS_anti-anti-sigma_factors"/>
    <property type="match status" value="1"/>
</dbReference>
<comment type="caution">
    <text evidence="3">The sequence shown here is derived from an EMBL/GenBank/DDBJ whole genome shotgun (WGS) entry which is preliminary data.</text>
</comment>
<feature type="domain" description="STAS" evidence="2">
    <location>
        <begin position="1"/>
        <end position="88"/>
    </location>
</feature>
<dbReference type="PROSITE" id="PS50801">
    <property type="entry name" value="STAS"/>
    <property type="match status" value="1"/>
</dbReference>
<dbReference type="InterPro" id="IPR002645">
    <property type="entry name" value="STAS_dom"/>
</dbReference>
<evidence type="ECO:0000259" key="2">
    <source>
        <dbReference type="PROSITE" id="PS50801"/>
    </source>
</evidence>
<name>A0A0F8Z0V3_9ZZZZ</name>
<gene>
    <name evidence="3" type="ORF">LCGC14_3028540</name>
</gene>
<sequence length="211" mass="23283">TTAPDLEKRLEEQLALNKYRIIVNLENIDYVSSAGWGVFVSEIREIRENNGDLVLVNMSSDVFDVYELMEFSSILKSFESIEDAILSLSGKGGQKESRGPVKPQVTARETAKGPTSAPQSAPEIKKEPSPSPEAGKPEAETDSAASSDLGKRIITVIVDNPYYDLKEIIKALKEPQYGGLRVGGGAVKKELKEMDLLDRQKRFELAIKNKK</sequence>
<organism evidence="3">
    <name type="scientific">marine sediment metagenome</name>
    <dbReference type="NCBI Taxonomy" id="412755"/>
    <lineage>
        <taxon>unclassified sequences</taxon>
        <taxon>metagenomes</taxon>
        <taxon>ecological metagenomes</taxon>
    </lineage>
</organism>
<dbReference type="SUPFAM" id="SSF52091">
    <property type="entry name" value="SpoIIaa-like"/>
    <property type="match status" value="1"/>
</dbReference>
<reference evidence="3" key="1">
    <citation type="journal article" date="2015" name="Nature">
        <title>Complex archaea that bridge the gap between prokaryotes and eukaryotes.</title>
        <authorList>
            <person name="Spang A."/>
            <person name="Saw J.H."/>
            <person name="Jorgensen S.L."/>
            <person name="Zaremba-Niedzwiedzka K."/>
            <person name="Martijn J."/>
            <person name="Lind A.E."/>
            <person name="van Eijk R."/>
            <person name="Schleper C."/>
            <person name="Guy L."/>
            <person name="Ettema T.J."/>
        </authorList>
    </citation>
    <scope>NUCLEOTIDE SEQUENCE</scope>
</reference>
<dbReference type="GO" id="GO:0043856">
    <property type="term" value="F:anti-sigma factor antagonist activity"/>
    <property type="evidence" value="ECO:0007669"/>
    <property type="project" value="TreeGrafter"/>
</dbReference>
<dbReference type="PANTHER" id="PTHR33495:SF2">
    <property type="entry name" value="ANTI-SIGMA FACTOR ANTAGONIST TM_1081-RELATED"/>
    <property type="match status" value="1"/>
</dbReference>
<accession>A0A0F8Z0V3</accession>
<evidence type="ECO:0000256" key="1">
    <source>
        <dbReference type="SAM" id="MobiDB-lite"/>
    </source>
</evidence>
<feature type="region of interest" description="Disordered" evidence="1">
    <location>
        <begin position="89"/>
        <end position="146"/>
    </location>
</feature>
<dbReference type="AlphaFoldDB" id="A0A0F8Z0V3"/>
<evidence type="ECO:0000313" key="3">
    <source>
        <dbReference type="EMBL" id="KKK60019.1"/>
    </source>
</evidence>
<proteinExistence type="predicted"/>
<dbReference type="EMBL" id="LAZR01063176">
    <property type="protein sequence ID" value="KKK60019.1"/>
    <property type="molecule type" value="Genomic_DNA"/>
</dbReference>
<feature type="non-terminal residue" evidence="3">
    <location>
        <position position="1"/>
    </location>
</feature>